<proteinExistence type="predicted"/>
<dbReference type="Gene3D" id="1.25.40.20">
    <property type="entry name" value="Ankyrin repeat-containing domain"/>
    <property type="match status" value="2"/>
</dbReference>
<dbReference type="Proteomes" id="UP000325440">
    <property type="component" value="Unassembled WGS sequence"/>
</dbReference>
<dbReference type="InterPro" id="IPR036770">
    <property type="entry name" value="Ankyrin_rpt-contain_sf"/>
</dbReference>
<dbReference type="PROSITE" id="PS50088">
    <property type="entry name" value="ANK_REPEAT"/>
    <property type="match status" value="2"/>
</dbReference>
<dbReference type="AlphaFoldDB" id="A0A5E4MY73"/>
<dbReference type="GO" id="GO:0004842">
    <property type="term" value="F:ubiquitin-protein transferase activity"/>
    <property type="evidence" value="ECO:0007669"/>
    <property type="project" value="TreeGrafter"/>
</dbReference>
<dbReference type="SUPFAM" id="SSF48403">
    <property type="entry name" value="Ankyrin repeat"/>
    <property type="match status" value="1"/>
</dbReference>
<dbReference type="GO" id="GO:0015297">
    <property type="term" value="F:antiporter activity"/>
    <property type="evidence" value="ECO:0007669"/>
    <property type="project" value="InterPro"/>
</dbReference>
<accession>A0A5E4MY73</accession>
<name>A0A5E4MY73_9HEMI</name>
<evidence type="ECO:0000313" key="5">
    <source>
        <dbReference type="Proteomes" id="UP000325440"/>
    </source>
</evidence>
<sequence length="319" mass="36331">MADSSGAMLLLIGFALQNEFSLNTIKILLLILTIWIANSTNSYVLAHTYYKNEKGNGLLQKPVYDEKSLKKRNIQKKQHIYNKCTLLHISAYYGLENIVNALLKLEKIDIHTTNKYRVTPLHWAAISGNAGVVRALLENRANIDAIDQAEATPLHWAVKDGYISTTKVLLENGANPLLKDNTSVNQNLEKQEKSIQWIWRNRVVNRETPLECTIRSRRPLKHSKREEMEEAGDFRKMNYDISKYNRSKTGGKEELSACIVDIQFIKRQKKSKGYDIGKKVNGGKRHIITAFVLVCYVGAANESDRDSIKIALDNMKKKI</sequence>
<evidence type="ECO:0000256" key="3">
    <source>
        <dbReference type="PROSITE-ProRule" id="PRU00023"/>
    </source>
</evidence>
<gene>
    <name evidence="4" type="ORF">CINCED_3A013426</name>
</gene>
<dbReference type="GO" id="GO:0031436">
    <property type="term" value="C:BRCA1-BARD1 complex"/>
    <property type="evidence" value="ECO:0007669"/>
    <property type="project" value="TreeGrafter"/>
</dbReference>
<reference evidence="4 5" key="1">
    <citation type="submission" date="2019-08" db="EMBL/GenBank/DDBJ databases">
        <authorList>
            <person name="Alioto T."/>
            <person name="Alioto T."/>
            <person name="Gomez Garrido J."/>
        </authorList>
    </citation>
    <scope>NUCLEOTIDE SEQUENCE [LARGE SCALE GENOMIC DNA]</scope>
</reference>
<dbReference type="OrthoDB" id="8242580at2759"/>
<keyword evidence="2 3" id="KW-0040">ANK repeat</keyword>
<evidence type="ECO:0000256" key="2">
    <source>
        <dbReference type="ARBA" id="ARBA00023043"/>
    </source>
</evidence>
<feature type="repeat" description="ANK" evidence="3">
    <location>
        <begin position="116"/>
        <end position="148"/>
    </location>
</feature>
<dbReference type="Pfam" id="PF12796">
    <property type="entry name" value="Ank_2"/>
    <property type="match status" value="1"/>
</dbReference>
<keyword evidence="1" id="KW-0677">Repeat</keyword>
<evidence type="ECO:0000313" key="4">
    <source>
        <dbReference type="EMBL" id="VVC35020.1"/>
    </source>
</evidence>
<dbReference type="GO" id="GO:0098662">
    <property type="term" value="P:inorganic cation transmembrane transport"/>
    <property type="evidence" value="ECO:0007669"/>
    <property type="project" value="InterPro"/>
</dbReference>
<dbReference type="EMBL" id="CABPRJ010001038">
    <property type="protein sequence ID" value="VVC35020.1"/>
    <property type="molecule type" value="Genomic_DNA"/>
</dbReference>
<feature type="repeat" description="ANK" evidence="3">
    <location>
        <begin position="149"/>
        <end position="181"/>
    </location>
</feature>
<dbReference type="GO" id="GO:0085020">
    <property type="term" value="P:protein K6-linked ubiquitination"/>
    <property type="evidence" value="ECO:0007669"/>
    <property type="project" value="TreeGrafter"/>
</dbReference>
<dbReference type="PANTHER" id="PTHR24171:SF8">
    <property type="entry name" value="BRCA1-ASSOCIATED RING DOMAIN PROTEIN 1"/>
    <property type="match status" value="1"/>
</dbReference>
<dbReference type="Pfam" id="PF03334">
    <property type="entry name" value="PhaG_MnhG_YufB"/>
    <property type="match status" value="1"/>
</dbReference>
<dbReference type="SMART" id="SM00248">
    <property type="entry name" value="ANK"/>
    <property type="match status" value="3"/>
</dbReference>
<keyword evidence="5" id="KW-1185">Reference proteome</keyword>
<dbReference type="GO" id="GO:0070531">
    <property type="term" value="C:BRCA1-A complex"/>
    <property type="evidence" value="ECO:0007669"/>
    <property type="project" value="TreeGrafter"/>
</dbReference>
<dbReference type="PROSITE" id="PS50297">
    <property type="entry name" value="ANK_REP_REGION"/>
    <property type="match status" value="2"/>
</dbReference>
<organism evidence="4 5">
    <name type="scientific">Cinara cedri</name>
    <dbReference type="NCBI Taxonomy" id="506608"/>
    <lineage>
        <taxon>Eukaryota</taxon>
        <taxon>Metazoa</taxon>
        <taxon>Ecdysozoa</taxon>
        <taxon>Arthropoda</taxon>
        <taxon>Hexapoda</taxon>
        <taxon>Insecta</taxon>
        <taxon>Pterygota</taxon>
        <taxon>Neoptera</taxon>
        <taxon>Paraneoptera</taxon>
        <taxon>Hemiptera</taxon>
        <taxon>Sternorrhyncha</taxon>
        <taxon>Aphidomorpha</taxon>
        <taxon>Aphidoidea</taxon>
        <taxon>Aphididae</taxon>
        <taxon>Lachninae</taxon>
        <taxon>Cinara</taxon>
    </lineage>
</organism>
<evidence type="ECO:0000256" key="1">
    <source>
        <dbReference type="ARBA" id="ARBA00022737"/>
    </source>
</evidence>
<dbReference type="InterPro" id="IPR005133">
    <property type="entry name" value="PhaG_MnhG_YufB"/>
</dbReference>
<dbReference type="InterPro" id="IPR002110">
    <property type="entry name" value="Ankyrin_rpt"/>
</dbReference>
<protein>
    <submittedName>
        <fullName evidence="4">Na+/H+ antiporter subunit G,Ankyrin repeat-containing domain,Ankyrin repeat</fullName>
    </submittedName>
</protein>
<dbReference type="PANTHER" id="PTHR24171">
    <property type="entry name" value="ANKYRIN REPEAT DOMAIN-CONTAINING PROTEIN 39-RELATED"/>
    <property type="match status" value="1"/>
</dbReference>